<proteinExistence type="predicted"/>
<sequence>MVSLETWKITNVKAFEDAQEKLPWVVSARSESRSTFLGEHFLKPAMTQEHLLWAIAFLKWGRMQWLNISNEIKDNEFFYSIRKLSMLALNSACYHWTLAEEAPIGLAQDGLSGKARALLWGSWTNTREDYEHSISTSETYVELAGCYAEDDDNYARIEFICFFSFPTH</sequence>
<keyword evidence="2" id="KW-1185">Reference proteome</keyword>
<dbReference type="Proteomes" id="UP000518752">
    <property type="component" value="Unassembled WGS sequence"/>
</dbReference>
<dbReference type="AlphaFoldDB" id="A0A8H5LTD1"/>
<accession>A0A8H5LTD1</accession>
<dbReference type="EMBL" id="JAACJN010000133">
    <property type="protein sequence ID" value="KAF5368676.1"/>
    <property type="molecule type" value="Genomic_DNA"/>
</dbReference>
<name>A0A8H5LTD1_9AGAR</name>
<gene>
    <name evidence="1" type="ORF">D9757_010206</name>
</gene>
<evidence type="ECO:0000313" key="1">
    <source>
        <dbReference type="EMBL" id="KAF5368676.1"/>
    </source>
</evidence>
<evidence type="ECO:0000313" key="2">
    <source>
        <dbReference type="Proteomes" id="UP000518752"/>
    </source>
</evidence>
<protein>
    <submittedName>
        <fullName evidence="1">Uncharacterized protein</fullName>
    </submittedName>
</protein>
<reference evidence="1 2" key="1">
    <citation type="journal article" date="2020" name="ISME J.">
        <title>Uncovering the hidden diversity of litter-decomposition mechanisms in mushroom-forming fungi.</title>
        <authorList>
            <person name="Floudas D."/>
            <person name="Bentzer J."/>
            <person name="Ahren D."/>
            <person name="Johansson T."/>
            <person name="Persson P."/>
            <person name="Tunlid A."/>
        </authorList>
    </citation>
    <scope>NUCLEOTIDE SEQUENCE [LARGE SCALE GENOMIC DNA]</scope>
    <source>
        <strain evidence="1 2">CBS 406.79</strain>
    </source>
</reference>
<comment type="caution">
    <text evidence="1">The sequence shown here is derived from an EMBL/GenBank/DDBJ whole genome shotgun (WGS) entry which is preliminary data.</text>
</comment>
<organism evidence="1 2">
    <name type="scientific">Collybiopsis confluens</name>
    <dbReference type="NCBI Taxonomy" id="2823264"/>
    <lineage>
        <taxon>Eukaryota</taxon>
        <taxon>Fungi</taxon>
        <taxon>Dikarya</taxon>
        <taxon>Basidiomycota</taxon>
        <taxon>Agaricomycotina</taxon>
        <taxon>Agaricomycetes</taxon>
        <taxon>Agaricomycetidae</taxon>
        <taxon>Agaricales</taxon>
        <taxon>Marasmiineae</taxon>
        <taxon>Omphalotaceae</taxon>
        <taxon>Collybiopsis</taxon>
    </lineage>
</organism>